<dbReference type="Pfam" id="PF01040">
    <property type="entry name" value="UbiA"/>
    <property type="match status" value="1"/>
</dbReference>
<accession>A0A7X1KNY6</accession>
<evidence type="ECO:0000256" key="4">
    <source>
        <dbReference type="ARBA" id="ARBA00022989"/>
    </source>
</evidence>
<organism evidence="7 8">
    <name type="scientific">Novosphingobium piscinae</name>
    <dbReference type="NCBI Taxonomy" id="1507448"/>
    <lineage>
        <taxon>Bacteria</taxon>
        <taxon>Pseudomonadati</taxon>
        <taxon>Pseudomonadota</taxon>
        <taxon>Alphaproteobacteria</taxon>
        <taxon>Sphingomonadales</taxon>
        <taxon>Sphingomonadaceae</taxon>
        <taxon>Novosphingobium</taxon>
    </lineage>
</organism>
<evidence type="ECO:0000256" key="3">
    <source>
        <dbReference type="ARBA" id="ARBA00022692"/>
    </source>
</evidence>
<dbReference type="GO" id="GO:0009247">
    <property type="term" value="P:glycolipid biosynthetic process"/>
    <property type="evidence" value="ECO:0007669"/>
    <property type="project" value="TreeGrafter"/>
</dbReference>
<comment type="caution">
    <text evidence="7">The sequence shown here is derived from an EMBL/GenBank/DDBJ whole genome shotgun (WGS) entry which is preliminary data.</text>
</comment>
<dbReference type="GO" id="GO:0016765">
    <property type="term" value="F:transferase activity, transferring alkyl or aryl (other than methyl) groups"/>
    <property type="evidence" value="ECO:0007669"/>
    <property type="project" value="InterPro"/>
</dbReference>
<sequence length="479" mass="52575">MSHQTIPLCVDLDGTLVKTDLLHESALELAKTAPLALLRLPGWLARGKAVMKQRLSDHVDLAVAHLPYRQEVIAMITTARDEGREIVLATASDQRVAMAVANHLGLFDRILASDGVTNLSAEAKARQLVADYGEGGFDYVGNSADDLAVWRRARRAIIVSHDRRLHARLAEQSGEIERLASAAPRWRDWMRSLRPHQWLKNLLIFVPLLAAHRAGDARLAGQAIVAFVAFCAAASSVYLVNDLVDLSSDRRHHSKRRRPFAAGSLPVSAGILMAPVALIVSLGLGFVLPPAFTAVLGFYLILTSIYSFWLKRQVLVDVMLLAGLYTLRIIAGAAATGVVPSFWLLAFSMFFFLSLAMVKRHQELHSASAETGMLAGRGYMRSDLPVLMALGSASGLMAVMVLALYINSPIVISGYREPIWLWLVPPLMLYWTGRLWMKTQRGEIHDDPVVFALRDRQSLVLAAMIAAGLGAAAVGWRPW</sequence>
<feature type="transmembrane region" description="Helical" evidence="6">
    <location>
        <begin position="220"/>
        <end position="240"/>
    </location>
</feature>
<evidence type="ECO:0000256" key="2">
    <source>
        <dbReference type="ARBA" id="ARBA00022475"/>
    </source>
</evidence>
<gene>
    <name evidence="7" type="ORF">H7F53_03085</name>
</gene>
<dbReference type="PANTHER" id="PTHR11048">
    <property type="entry name" value="PRENYLTRANSFERASES"/>
    <property type="match status" value="1"/>
</dbReference>
<dbReference type="InterPro" id="IPR044878">
    <property type="entry name" value="UbiA_sf"/>
</dbReference>
<feature type="transmembrane region" description="Helical" evidence="6">
    <location>
        <begin position="341"/>
        <end position="358"/>
    </location>
</feature>
<dbReference type="InterPro" id="IPR036412">
    <property type="entry name" value="HAD-like_sf"/>
</dbReference>
<feature type="transmembrane region" description="Helical" evidence="6">
    <location>
        <begin position="386"/>
        <end position="407"/>
    </location>
</feature>
<keyword evidence="2" id="KW-1003">Cell membrane</keyword>
<dbReference type="RefSeq" id="WP_185678009.1">
    <property type="nucleotide sequence ID" value="NZ_JACLAX010000002.1"/>
</dbReference>
<dbReference type="InterPro" id="IPR023214">
    <property type="entry name" value="HAD_sf"/>
</dbReference>
<dbReference type="EMBL" id="JACLAX010000002">
    <property type="protein sequence ID" value="MBC2668127.1"/>
    <property type="molecule type" value="Genomic_DNA"/>
</dbReference>
<feature type="transmembrane region" description="Helical" evidence="6">
    <location>
        <begin position="260"/>
        <end position="284"/>
    </location>
</feature>
<dbReference type="Pfam" id="PF12710">
    <property type="entry name" value="HAD"/>
    <property type="match status" value="1"/>
</dbReference>
<dbReference type="SUPFAM" id="SSF56784">
    <property type="entry name" value="HAD-like"/>
    <property type="match status" value="1"/>
</dbReference>
<dbReference type="CDD" id="cd07519">
    <property type="entry name" value="HAD_PTase"/>
    <property type="match status" value="1"/>
</dbReference>
<dbReference type="Proteomes" id="UP000551327">
    <property type="component" value="Unassembled WGS sequence"/>
</dbReference>
<dbReference type="GO" id="GO:0005886">
    <property type="term" value="C:plasma membrane"/>
    <property type="evidence" value="ECO:0007669"/>
    <property type="project" value="TreeGrafter"/>
</dbReference>
<feature type="transmembrane region" description="Helical" evidence="6">
    <location>
        <begin position="419"/>
        <end position="437"/>
    </location>
</feature>
<keyword evidence="4 6" id="KW-1133">Transmembrane helix</keyword>
<keyword evidence="5 6" id="KW-0472">Membrane</keyword>
<comment type="subcellular location">
    <subcellularLocation>
        <location evidence="1">Membrane</location>
        <topology evidence="1">Multi-pass membrane protein</topology>
    </subcellularLocation>
</comment>
<reference evidence="7 8" key="1">
    <citation type="submission" date="2020-08" db="EMBL/GenBank/DDBJ databases">
        <title>The genome sequence of type strain Novosphingobium piscinae KCTC 42194.</title>
        <authorList>
            <person name="Liu Y."/>
        </authorList>
    </citation>
    <scope>NUCLEOTIDE SEQUENCE [LARGE SCALE GENOMIC DNA]</scope>
    <source>
        <strain evidence="7 8">KCTC 42194</strain>
    </source>
</reference>
<protein>
    <submittedName>
        <fullName evidence="7">UbiA family prenyltransferase</fullName>
    </submittedName>
</protein>
<dbReference type="NCBIfam" id="NF006088">
    <property type="entry name" value="PRK08238.1"/>
    <property type="match status" value="1"/>
</dbReference>
<evidence type="ECO:0000313" key="7">
    <source>
        <dbReference type="EMBL" id="MBC2668127.1"/>
    </source>
</evidence>
<dbReference type="Gene3D" id="3.40.50.1000">
    <property type="entry name" value="HAD superfamily/HAD-like"/>
    <property type="match status" value="1"/>
</dbReference>
<dbReference type="PANTHER" id="PTHR11048:SF5">
    <property type="entry name" value="DECAPRENYL-PHOSPHATE PHOSPHORIBOSYLTRANSFERASE"/>
    <property type="match status" value="1"/>
</dbReference>
<dbReference type="InterPro" id="IPR039653">
    <property type="entry name" value="Prenyltransferase"/>
</dbReference>
<feature type="transmembrane region" description="Helical" evidence="6">
    <location>
        <begin position="290"/>
        <end position="309"/>
    </location>
</feature>
<feature type="transmembrane region" description="Helical" evidence="6">
    <location>
        <begin position="458"/>
        <end position="476"/>
    </location>
</feature>
<dbReference type="InterPro" id="IPR000537">
    <property type="entry name" value="UbiA_prenyltransferase"/>
</dbReference>
<evidence type="ECO:0000313" key="8">
    <source>
        <dbReference type="Proteomes" id="UP000551327"/>
    </source>
</evidence>
<dbReference type="Gene3D" id="1.10.357.140">
    <property type="entry name" value="UbiA prenyltransferase"/>
    <property type="match status" value="1"/>
</dbReference>
<dbReference type="AlphaFoldDB" id="A0A7X1KNY6"/>
<evidence type="ECO:0000256" key="6">
    <source>
        <dbReference type="SAM" id="Phobius"/>
    </source>
</evidence>
<dbReference type="CDD" id="cd13963">
    <property type="entry name" value="PT_UbiA_2"/>
    <property type="match status" value="1"/>
</dbReference>
<keyword evidence="3 6" id="KW-0812">Transmembrane</keyword>
<evidence type="ECO:0000256" key="5">
    <source>
        <dbReference type="ARBA" id="ARBA00023136"/>
    </source>
</evidence>
<proteinExistence type="predicted"/>
<keyword evidence="7" id="KW-0808">Transferase</keyword>
<keyword evidence="8" id="KW-1185">Reference proteome</keyword>
<evidence type="ECO:0000256" key="1">
    <source>
        <dbReference type="ARBA" id="ARBA00004141"/>
    </source>
</evidence>
<name>A0A7X1KNY6_9SPHN</name>